<keyword evidence="3 5" id="KW-0328">Glycosyltransferase</keyword>
<keyword evidence="5" id="KW-0333">Golgi apparatus</keyword>
<sequence length="60" mass="6807">MKQNEDRTLWKLGTLPLGLLAFYGLTEPLDRRWHVQGLGFDPNIDSRLIESAAIIHSMGN</sequence>
<evidence type="ECO:0000256" key="3">
    <source>
        <dbReference type="ARBA" id="ARBA00022676"/>
    </source>
</evidence>
<proteinExistence type="inferred from homology"/>
<evidence type="ECO:0000313" key="6">
    <source>
        <dbReference type="EMBL" id="KAK4768132.1"/>
    </source>
</evidence>
<comment type="subcellular location">
    <subcellularLocation>
        <location evidence="5">Golgi apparatus membrane</location>
        <topology evidence="5">Single-pass type II membrane protein</topology>
    </subcellularLocation>
</comment>
<dbReference type="EC" id="2.4.1.-" evidence="5"/>
<comment type="pathway">
    <text evidence="1 5">Glycan metabolism; pectin biosynthesis.</text>
</comment>
<evidence type="ECO:0000256" key="2">
    <source>
        <dbReference type="ARBA" id="ARBA00006351"/>
    </source>
</evidence>
<evidence type="ECO:0000256" key="4">
    <source>
        <dbReference type="ARBA" id="ARBA00022679"/>
    </source>
</evidence>
<evidence type="ECO:0000256" key="1">
    <source>
        <dbReference type="ARBA" id="ARBA00004877"/>
    </source>
</evidence>
<dbReference type="GO" id="GO:0000139">
    <property type="term" value="C:Golgi membrane"/>
    <property type="evidence" value="ECO:0007669"/>
    <property type="project" value="UniProtKB-SubCell"/>
</dbReference>
<keyword evidence="7" id="KW-1185">Reference proteome</keyword>
<dbReference type="Proteomes" id="UP001345219">
    <property type="component" value="Chromosome 3"/>
</dbReference>
<comment type="similarity">
    <text evidence="2 5">Belongs to the glycosyltransferase 8 family.</text>
</comment>
<comment type="caution">
    <text evidence="6">The sequence shown here is derived from an EMBL/GenBank/DDBJ whole genome shotgun (WGS) entry which is preliminary data.</text>
</comment>
<name>A0AAN7KKM0_9MYRT</name>
<protein>
    <recommendedName>
        <fullName evidence="5">Hexosyltransferase</fullName>
        <ecNumber evidence="5">2.4.1.-</ecNumber>
    </recommendedName>
</protein>
<dbReference type="InterPro" id="IPR002495">
    <property type="entry name" value="Glyco_trans_8"/>
</dbReference>
<dbReference type="InterPro" id="IPR029044">
    <property type="entry name" value="Nucleotide-diphossugar_trans"/>
</dbReference>
<keyword evidence="5" id="KW-0961">Cell wall biogenesis/degradation</keyword>
<dbReference type="GO" id="GO:0047262">
    <property type="term" value="F:polygalacturonate 4-alpha-galacturonosyltransferase activity"/>
    <property type="evidence" value="ECO:0007669"/>
    <property type="project" value="InterPro"/>
</dbReference>
<dbReference type="EMBL" id="JAXIOK010000006">
    <property type="protein sequence ID" value="KAK4768132.1"/>
    <property type="molecule type" value="Genomic_DNA"/>
</dbReference>
<dbReference type="AlphaFoldDB" id="A0AAN7KKM0"/>
<evidence type="ECO:0000313" key="7">
    <source>
        <dbReference type="Proteomes" id="UP001345219"/>
    </source>
</evidence>
<dbReference type="InterPro" id="IPR029993">
    <property type="entry name" value="GAUT"/>
</dbReference>
<dbReference type="GO" id="GO:0071555">
    <property type="term" value="P:cell wall organization"/>
    <property type="evidence" value="ECO:0007669"/>
    <property type="project" value="UniProtKB-KW"/>
</dbReference>
<organism evidence="6 7">
    <name type="scientific">Trapa incisa</name>
    <dbReference type="NCBI Taxonomy" id="236973"/>
    <lineage>
        <taxon>Eukaryota</taxon>
        <taxon>Viridiplantae</taxon>
        <taxon>Streptophyta</taxon>
        <taxon>Embryophyta</taxon>
        <taxon>Tracheophyta</taxon>
        <taxon>Spermatophyta</taxon>
        <taxon>Magnoliopsida</taxon>
        <taxon>eudicotyledons</taxon>
        <taxon>Gunneridae</taxon>
        <taxon>Pentapetalae</taxon>
        <taxon>rosids</taxon>
        <taxon>malvids</taxon>
        <taxon>Myrtales</taxon>
        <taxon>Lythraceae</taxon>
        <taxon>Trapa</taxon>
    </lineage>
</organism>
<gene>
    <name evidence="6" type="ORF">SAY87_003273</name>
</gene>
<dbReference type="PANTHER" id="PTHR32116">
    <property type="entry name" value="GALACTURONOSYLTRANSFERASE 4-RELATED"/>
    <property type="match status" value="1"/>
</dbReference>
<evidence type="ECO:0000256" key="5">
    <source>
        <dbReference type="RuleBase" id="RU362027"/>
    </source>
</evidence>
<keyword evidence="4" id="KW-0808">Transferase</keyword>
<dbReference type="Pfam" id="PF01501">
    <property type="entry name" value="Glyco_transf_8"/>
    <property type="match status" value="1"/>
</dbReference>
<accession>A0AAN7KKM0</accession>
<reference evidence="6 7" key="1">
    <citation type="journal article" date="2023" name="Hortic Res">
        <title>Pangenome of water caltrop reveals structural variations and asymmetric subgenome divergence after allopolyploidization.</title>
        <authorList>
            <person name="Zhang X."/>
            <person name="Chen Y."/>
            <person name="Wang L."/>
            <person name="Yuan Y."/>
            <person name="Fang M."/>
            <person name="Shi L."/>
            <person name="Lu R."/>
            <person name="Comes H.P."/>
            <person name="Ma Y."/>
            <person name="Chen Y."/>
            <person name="Huang G."/>
            <person name="Zhou Y."/>
            <person name="Zheng Z."/>
            <person name="Qiu Y."/>
        </authorList>
    </citation>
    <scope>NUCLEOTIDE SEQUENCE [LARGE SCALE GENOMIC DNA]</scope>
    <source>
        <tissue evidence="6">Roots</tissue>
    </source>
</reference>
<dbReference type="PANTHER" id="PTHR32116:SF20">
    <property type="entry name" value="HEXOSYLTRANSFERASE GAUT11"/>
    <property type="match status" value="1"/>
</dbReference>
<dbReference type="SUPFAM" id="SSF53448">
    <property type="entry name" value="Nucleotide-diphospho-sugar transferases"/>
    <property type="match status" value="1"/>
</dbReference>